<name>A0A402CZA2_9BACT</name>
<accession>A0A402CZA2</accession>
<dbReference type="PANTHER" id="PTHR22789">
    <property type="entry name" value="FUCULOSE PHOSPHATE ALDOLASE"/>
    <property type="match status" value="1"/>
</dbReference>
<dbReference type="Proteomes" id="UP000287394">
    <property type="component" value="Chromosome"/>
</dbReference>
<dbReference type="OrthoDB" id="9774430at2"/>
<keyword evidence="2" id="KW-0456">Lyase</keyword>
<evidence type="ECO:0000313" key="3">
    <source>
        <dbReference type="EMBL" id="BDI29465.1"/>
    </source>
</evidence>
<dbReference type="InterPro" id="IPR036409">
    <property type="entry name" value="Aldolase_II/adducin_N_sf"/>
</dbReference>
<dbReference type="GO" id="GO:0019323">
    <property type="term" value="P:pentose catabolic process"/>
    <property type="evidence" value="ECO:0007669"/>
    <property type="project" value="TreeGrafter"/>
</dbReference>
<dbReference type="Gene3D" id="3.40.225.10">
    <property type="entry name" value="Class II aldolase/adducin N-terminal domain"/>
    <property type="match status" value="1"/>
</dbReference>
<dbReference type="GO" id="GO:0046872">
    <property type="term" value="F:metal ion binding"/>
    <property type="evidence" value="ECO:0007669"/>
    <property type="project" value="UniProtKB-KW"/>
</dbReference>
<dbReference type="InterPro" id="IPR050197">
    <property type="entry name" value="Aldolase_class_II_sugar_metab"/>
</dbReference>
<dbReference type="GO" id="GO:0016832">
    <property type="term" value="F:aldehyde-lyase activity"/>
    <property type="evidence" value="ECO:0007669"/>
    <property type="project" value="TreeGrafter"/>
</dbReference>
<dbReference type="EMBL" id="AP025739">
    <property type="protein sequence ID" value="BDI29465.1"/>
    <property type="molecule type" value="Genomic_DNA"/>
</dbReference>
<protein>
    <submittedName>
        <fullName evidence="3">Uncharacterized protein</fullName>
    </submittedName>
</protein>
<dbReference type="SUPFAM" id="SSF53639">
    <property type="entry name" value="AraD/HMP-PK domain-like"/>
    <property type="match status" value="1"/>
</dbReference>
<dbReference type="InterPro" id="IPR001303">
    <property type="entry name" value="Aldolase_II/adducin_N"/>
</dbReference>
<evidence type="ECO:0000256" key="2">
    <source>
        <dbReference type="ARBA" id="ARBA00023239"/>
    </source>
</evidence>
<gene>
    <name evidence="3" type="ORF">CCAX7_15160</name>
</gene>
<proteinExistence type="predicted"/>
<organism evidence="3 4">
    <name type="scientific">Capsulimonas corticalis</name>
    <dbReference type="NCBI Taxonomy" id="2219043"/>
    <lineage>
        <taxon>Bacteria</taxon>
        <taxon>Bacillati</taxon>
        <taxon>Armatimonadota</taxon>
        <taxon>Armatimonadia</taxon>
        <taxon>Capsulimonadales</taxon>
        <taxon>Capsulimonadaceae</taxon>
        <taxon>Capsulimonas</taxon>
    </lineage>
</organism>
<evidence type="ECO:0000313" key="4">
    <source>
        <dbReference type="Proteomes" id="UP000287394"/>
    </source>
</evidence>
<keyword evidence="4" id="KW-1185">Reference proteome</keyword>
<dbReference type="KEGG" id="ccot:CCAX7_15160"/>
<dbReference type="Pfam" id="PF00596">
    <property type="entry name" value="Aldolase_II"/>
    <property type="match status" value="1"/>
</dbReference>
<dbReference type="SMART" id="SM01007">
    <property type="entry name" value="Aldolase_II"/>
    <property type="match status" value="1"/>
</dbReference>
<evidence type="ECO:0000256" key="1">
    <source>
        <dbReference type="ARBA" id="ARBA00022723"/>
    </source>
</evidence>
<dbReference type="AlphaFoldDB" id="A0A402CZA2"/>
<reference evidence="3 4" key="1">
    <citation type="journal article" date="2019" name="Int. J. Syst. Evol. Microbiol.">
        <title>Capsulimonas corticalis gen. nov., sp. nov., an aerobic capsulated bacterium, of a novel bacterial order, Capsulimonadales ord. nov., of the class Armatimonadia of the phylum Armatimonadetes.</title>
        <authorList>
            <person name="Li J."/>
            <person name="Kudo C."/>
            <person name="Tonouchi A."/>
        </authorList>
    </citation>
    <scope>NUCLEOTIDE SEQUENCE [LARGE SCALE GENOMIC DNA]</scope>
    <source>
        <strain evidence="3 4">AX-7</strain>
    </source>
</reference>
<keyword evidence="1" id="KW-0479">Metal-binding</keyword>
<dbReference type="PANTHER" id="PTHR22789:SF0">
    <property type="entry name" value="3-OXO-TETRONATE 4-PHOSPHATE DECARBOXYLASE-RELATED"/>
    <property type="match status" value="1"/>
</dbReference>
<dbReference type="RefSeq" id="WP_119322650.1">
    <property type="nucleotide sequence ID" value="NZ_AP025739.1"/>
</dbReference>
<dbReference type="GO" id="GO:0005829">
    <property type="term" value="C:cytosol"/>
    <property type="evidence" value="ECO:0007669"/>
    <property type="project" value="TreeGrafter"/>
</dbReference>
<sequence length="261" mass="27664">MQDIVLTDLLQTLLTLSHDLGNSAHEWSILGEGNTSACVDAETFFVKASGSQLADLTADQLVRVRLEPFLTAITSGVAYSDEDTEAMLQDARVDSGARMPSVETMFHADLLGSFGARFVGHTHVASINSLLCSDAGWSAVQQGYLFPDAIVVCGVAPCFVPYVDPGLALARAIHQAVESYRSDYGVTPKTIYLRSHGLIALGGSAAEVLAITRMADKAAKIMIGALACGAPRFLGADVVARISGRKDEHLRQRALGLTVTA</sequence>